<dbReference type="InterPro" id="IPR036390">
    <property type="entry name" value="WH_DNA-bd_sf"/>
</dbReference>
<organism evidence="2 3">
    <name type="scientific">Aquimarina spongiae</name>
    <dbReference type="NCBI Taxonomy" id="570521"/>
    <lineage>
        <taxon>Bacteria</taxon>
        <taxon>Pseudomonadati</taxon>
        <taxon>Bacteroidota</taxon>
        <taxon>Flavobacteriia</taxon>
        <taxon>Flavobacteriales</taxon>
        <taxon>Flavobacteriaceae</taxon>
        <taxon>Aquimarina</taxon>
    </lineage>
</organism>
<dbReference type="Pfam" id="PF01022">
    <property type="entry name" value="HTH_5"/>
    <property type="match status" value="1"/>
</dbReference>
<dbReference type="InterPro" id="IPR036388">
    <property type="entry name" value="WH-like_DNA-bd_sf"/>
</dbReference>
<dbReference type="InterPro" id="IPR011991">
    <property type="entry name" value="ArsR-like_HTH"/>
</dbReference>
<feature type="domain" description="HTH arsR-type" evidence="1">
    <location>
        <begin position="1"/>
        <end position="88"/>
    </location>
</feature>
<dbReference type="AlphaFoldDB" id="A0A1M6AKR7"/>
<evidence type="ECO:0000313" key="2">
    <source>
        <dbReference type="EMBL" id="SHI37109.1"/>
    </source>
</evidence>
<gene>
    <name evidence="2" type="ORF">SAMN04488508_101347</name>
</gene>
<evidence type="ECO:0000313" key="3">
    <source>
        <dbReference type="Proteomes" id="UP000184432"/>
    </source>
</evidence>
<dbReference type="GO" id="GO:0003700">
    <property type="term" value="F:DNA-binding transcription factor activity"/>
    <property type="evidence" value="ECO:0007669"/>
    <property type="project" value="InterPro"/>
</dbReference>
<protein>
    <submittedName>
        <fullName evidence="2">Transcriptional regulator, ArsR family</fullName>
    </submittedName>
</protein>
<dbReference type="OrthoDB" id="9799175at2"/>
<dbReference type="NCBIfam" id="NF033788">
    <property type="entry name" value="HTH_metalloreg"/>
    <property type="match status" value="1"/>
</dbReference>
<accession>A0A1M6AKR7</accession>
<proteinExistence type="predicted"/>
<evidence type="ECO:0000259" key="1">
    <source>
        <dbReference type="PROSITE" id="PS50987"/>
    </source>
</evidence>
<dbReference type="STRING" id="570521.SAMN04488508_101347"/>
<dbReference type="SUPFAM" id="SSF46785">
    <property type="entry name" value="Winged helix' DNA-binding domain"/>
    <property type="match status" value="1"/>
</dbReference>
<name>A0A1M6AKR7_9FLAO</name>
<dbReference type="CDD" id="cd00090">
    <property type="entry name" value="HTH_ARSR"/>
    <property type="match status" value="1"/>
</dbReference>
<dbReference type="PANTHER" id="PTHR38600">
    <property type="entry name" value="TRANSCRIPTIONAL REGULATORY PROTEIN"/>
    <property type="match status" value="1"/>
</dbReference>
<sequence length="112" mass="13212">MRRDVFQAIADPVRRDIIQLLSQKTLSINEIAHQFDVSRPAISKHLKILNECGIIDIQQQGRERYCLIRPKSLIPAFLWVEQYQSLWEEKIDSFEAYLKQLQAKSKNDNKNE</sequence>
<dbReference type="PRINTS" id="PR00778">
    <property type="entry name" value="HTHARSR"/>
</dbReference>
<dbReference type="InterPro" id="IPR001845">
    <property type="entry name" value="HTH_ArsR_DNA-bd_dom"/>
</dbReference>
<dbReference type="Gene3D" id="1.10.10.10">
    <property type="entry name" value="Winged helix-like DNA-binding domain superfamily/Winged helix DNA-binding domain"/>
    <property type="match status" value="1"/>
</dbReference>
<dbReference type="SMART" id="SM00418">
    <property type="entry name" value="HTH_ARSR"/>
    <property type="match status" value="1"/>
</dbReference>
<keyword evidence="3" id="KW-1185">Reference proteome</keyword>
<dbReference type="PROSITE" id="PS50987">
    <property type="entry name" value="HTH_ARSR_2"/>
    <property type="match status" value="1"/>
</dbReference>
<dbReference type="RefSeq" id="WP_073312993.1">
    <property type="nucleotide sequence ID" value="NZ_FQYP01000001.1"/>
</dbReference>
<reference evidence="3" key="1">
    <citation type="submission" date="2016-11" db="EMBL/GenBank/DDBJ databases">
        <authorList>
            <person name="Varghese N."/>
            <person name="Submissions S."/>
        </authorList>
    </citation>
    <scope>NUCLEOTIDE SEQUENCE [LARGE SCALE GENOMIC DNA]</scope>
    <source>
        <strain evidence="3">DSM 22623</strain>
    </source>
</reference>
<dbReference type="EMBL" id="FQYP01000001">
    <property type="protein sequence ID" value="SHI37109.1"/>
    <property type="molecule type" value="Genomic_DNA"/>
</dbReference>
<dbReference type="Proteomes" id="UP000184432">
    <property type="component" value="Unassembled WGS sequence"/>
</dbReference>
<dbReference type="PANTHER" id="PTHR38600:SF2">
    <property type="entry name" value="SLL0088 PROTEIN"/>
    <property type="match status" value="1"/>
</dbReference>